<evidence type="ECO:0000313" key="1">
    <source>
        <dbReference type="EMBL" id="AVH45070.1"/>
    </source>
</evidence>
<dbReference type="Proteomes" id="UP000237717">
    <property type="component" value="Chromosome II"/>
</dbReference>
<proteinExistence type="predicted"/>
<reference evidence="1 2" key="1">
    <citation type="submission" date="2018-02" db="EMBL/GenBank/DDBJ databases">
        <title>Complete genome sequence of Agrobacterium tumefaciens 1D1609.</title>
        <authorList>
            <person name="Cho S.-T."/>
            <person name="Haryono M."/>
            <person name="Chang H.-H."/>
            <person name="Santos M.N."/>
            <person name="Lai E.-M."/>
            <person name="Kuo C.-H."/>
        </authorList>
    </citation>
    <scope>NUCLEOTIDE SEQUENCE [LARGE SCALE GENOMIC DNA]</scope>
    <source>
        <strain evidence="1 2">1D1609</strain>
    </source>
</reference>
<sequence length="77" mass="8368">MLMSAARLSQMSHKVLSFDVEKAYVKKLCPEAVLIWRSTLSKSVTKNTYAPGLKLLTSAADAANRARHDGAALYAAE</sequence>
<name>A0A2L2LL46_AGRTU</name>
<evidence type="ECO:0000313" key="2">
    <source>
        <dbReference type="Proteomes" id="UP000237717"/>
    </source>
</evidence>
<protein>
    <submittedName>
        <fullName evidence="1">Uncharacterized protein</fullName>
    </submittedName>
</protein>
<dbReference type="AlphaFoldDB" id="A0A2L2LL46"/>
<accession>A0A2L2LL46</accession>
<dbReference type="EMBL" id="CP026925">
    <property type="protein sequence ID" value="AVH45070.1"/>
    <property type="molecule type" value="Genomic_DNA"/>
</dbReference>
<gene>
    <name evidence="1" type="ORF">At1D1609_50310</name>
</gene>
<organism evidence="1 2">
    <name type="scientific">Agrobacterium tumefaciens</name>
    <dbReference type="NCBI Taxonomy" id="358"/>
    <lineage>
        <taxon>Bacteria</taxon>
        <taxon>Pseudomonadati</taxon>
        <taxon>Pseudomonadota</taxon>
        <taxon>Alphaproteobacteria</taxon>
        <taxon>Hyphomicrobiales</taxon>
        <taxon>Rhizobiaceae</taxon>
        <taxon>Rhizobium/Agrobacterium group</taxon>
        <taxon>Agrobacterium</taxon>
        <taxon>Agrobacterium tumefaciens complex</taxon>
    </lineage>
</organism>